<name>A0AAV5W1R6_9BILA</name>
<sequence length="148" mass="16982">TLEFGEVALTERDFWTRQASDGTMFYVTIFHGNDSSIYVLYKGDKVTAINSWDGEISGSECFGNTLYFKTGNNKIHTATFHPPSEIQIKFIRDLEKKETCDIDMLMRRTINYKEVIYRACDDPTKGIIVDVTEEKLRGTVNDVLAIHR</sequence>
<dbReference type="EMBL" id="BTSY01000004">
    <property type="protein sequence ID" value="GMT25533.1"/>
    <property type="molecule type" value="Genomic_DNA"/>
</dbReference>
<dbReference type="Proteomes" id="UP001432322">
    <property type="component" value="Unassembled WGS sequence"/>
</dbReference>
<keyword evidence="2" id="KW-1185">Reference proteome</keyword>
<gene>
    <name evidence="1" type="ORF">PFISCL1PPCAC_16830</name>
</gene>
<accession>A0AAV5W1R6</accession>
<dbReference type="AlphaFoldDB" id="A0AAV5W1R6"/>
<organism evidence="1 2">
    <name type="scientific">Pristionchus fissidentatus</name>
    <dbReference type="NCBI Taxonomy" id="1538716"/>
    <lineage>
        <taxon>Eukaryota</taxon>
        <taxon>Metazoa</taxon>
        <taxon>Ecdysozoa</taxon>
        <taxon>Nematoda</taxon>
        <taxon>Chromadorea</taxon>
        <taxon>Rhabditida</taxon>
        <taxon>Rhabditina</taxon>
        <taxon>Diplogasteromorpha</taxon>
        <taxon>Diplogasteroidea</taxon>
        <taxon>Neodiplogasteridae</taxon>
        <taxon>Pristionchus</taxon>
    </lineage>
</organism>
<feature type="non-terminal residue" evidence="1">
    <location>
        <position position="1"/>
    </location>
</feature>
<feature type="non-terminal residue" evidence="1">
    <location>
        <position position="148"/>
    </location>
</feature>
<protein>
    <submittedName>
        <fullName evidence="1">Uncharacterized protein</fullName>
    </submittedName>
</protein>
<reference evidence="1" key="1">
    <citation type="submission" date="2023-10" db="EMBL/GenBank/DDBJ databases">
        <title>Genome assembly of Pristionchus species.</title>
        <authorList>
            <person name="Yoshida K."/>
            <person name="Sommer R.J."/>
        </authorList>
    </citation>
    <scope>NUCLEOTIDE SEQUENCE</scope>
    <source>
        <strain evidence="1">RS5133</strain>
    </source>
</reference>
<proteinExistence type="predicted"/>
<evidence type="ECO:0000313" key="2">
    <source>
        <dbReference type="Proteomes" id="UP001432322"/>
    </source>
</evidence>
<comment type="caution">
    <text evidence="1">The sequence shown here is derived from an EMBL/GenBank/DDBJ whole genome shotgun (WGS) entry which is preliminary data.</text>
</comment>
<evidence type="ECO:0000313" key="1">
    <source>
        <dbReference type="EMBL" id="GMT25533.1"/>
    </source>
</evidence>